<feature type="region of interest" description="Disordered" evidence="2">
    <location>
        <begin position="889"/>
        <end position="975"/>
    </location>
</feature>
<dbReference type="EMBL" id="JAWZYT010000013">
    <property type="protein sequence ID" value="KAK4329450.1"/>
    <property type="molecule type" value="Genomic_DNA"/>
</dbReference>
<feature type="region of interest" description="Disordered" evidence="2">
    <location>
        <begin position="848"/>
        <end position="877"/>
    </location>
</feature>
<proteinExistence type="predicted"/>
<feature type="coiled-coil region" evidence="1">
    <location>
        <begin position="136"/>
        <end position="577"/>
    </location>
</feature>
<organism evidence="3 4">
    <name type="scientific">Petrolisthes manimaculis</name>
    <dbReference type="NCBI Taxonomy" id="1843537"/>
    <lineage>
        <taxon>Eukaryota</taxon>
        <taxon>Metazoa</taxon>
        <taxon>Ecdysozoa</taxon>
        <taxon>Arthropoda</taxon>
        <taxon>Crustacea</taxon>
        <taxon>Multicrustacea</taxon>
        <taxon>Malacostraca</taxon>
        <taxon>Eumalacostraca</taxon>
        <taxon>Eucarida</taxon>
        <taxon>Decapoda</taxon>
        <taxon>Pleocyemata</taxon>
        <taxon>Anomura</taxon>
        <taxon>Galatheoidea</taxon>
        <taxon>Porcellanidae</taxon>
        <taxon>Petrolisthes</taxon>
    </lineage>
</organism>
<feature type="compositionally biased region" description="Polar residues" evidence="2">
    <location>
        <begin position="854"/>
        <end position="865"/>
    </location>
</feature>
<protein>
    <submittedName>
        <fullName evidence="3">Uncharacterized protein</fullName>
    </submittedName>
</protein>
<name>A0AAE1USZ1_9EUCA</name>
<feature type="coiled-coil region" evidence="1">
    <location>
        <begin position="37"/>
        <end position="112"/>
    </location>
</feature>
<keyword evidence="1" id="KW-0175">Coiled coil</keyword>
<evidence type="ECO:0000256" key="1">
    <source>
        <dbReference type="SAM" id="Coils"/>
    </source>
</evidence>
<evidence type="ECO:0000313" key="4">
    <source>
        <dbReference type="Proteomes" id="UP001292094"/>
    </source>
</evidence>
<accession>A0AAE1USZ1</accession>
<keyword evidence="4" id="KW-1185">Reference proteome</keyword>
<gene>
    <name evidence="3" type="ORF">Pmani_000207</name>
</gene>
<comment type="caution">
    <text evidence="3">The sequence shown here is derived from an EMBL/GenBank/DDBJ whole genome shotgun (WGS) entry which is preliminary data.</text>
</comment>
<evidence type="ECO:0000256" key="2">
    <source>
        <dbReference type="SAM" id="MobiDB-lite"/>
    </source>
</evidence>
<dbReference type="AlphaFoldDB" id="A0AAE1USZ1"/>
<feature type="compositionally biased region" description="Basic residues" evidence="2">
    <location>
        <begin position="908"/>
        <end position="921"/>
    </location>
</feature>
<feature type="compositionally biased region" description="Polar residues" evidence="2">
    <location>
        <begin position="936"/>
        <end position="951"/>
    </location>
</feature>
<feature type="region of interest" description="Disordered" evidence="2">
    <location>
        <begin position="797"/>
        <end position="819"/>
    </location>
</feature>
<sequence length="1008" mass="117390">MLCEAAELHIAKEDECTQLEKNLKLREKSLTQQILAVSEKESQLEEARSMLSQQAAQVEERDQYIEELREQLASQQKYPNTAEKNREYQKMLEKAERKINDMEEENLRVKSKLLLEIAELRCRGQHQQTTPEKLNSTQLQLENDQLMQNNSHLNNQLTETKTLFDHLRRENATLENDFTALTKERDDLSENIRELSDKFISIQEERASEVLEISALRSEKDCALSQLNTIKDELFVKEADNSVENNKKLMENAFDYQEALEKQQELLNKIQELEDKVKEHEELQQKCTIQEEQFKKADEEREDIKVERDNLWKKLTETEHVKLEMEHDLIQSNQTIESLEKKVSQHMDEFKKSEIKLKEVQKYEMGKKELESHLNQEIQDKCDELRNLATVNEELKTQLSKKQQQLLEEKEQAEVRLQEVLKESDILKSDFQCFNSLQEENNLLKLKVKEHKDKAEAVESVNNEINNKCCTLEDQVQFQNRELHTLQNDYADLKEKLITFKKTSTESQYLLTEELSDAKSLTQEVENHKQLLQSQLLQKDLQINTLKDGEVHLQMELESLEEQLSELKGRVTDQSTVNQLKSDLSKTRSEESRLCQDKTELQEKLDALKVVSCNQTKHLTEKEDIIAALHGKVDSLDRKLLKAEEELEDKNHTANNMEAIKAKYGDLLQKYNILEKEVRAVKEARQEEQQQHNIQFEEQQDHIQQKEAEISSLQIEVKKLMQHSVVSCNTSNTSEMDSLLKQERELMDQDSQKLREEVRRKEALNSTLMQEILDLKSQMEKVSAASSCQSTTNRLSKTVTIDPHATPGEKQQTPVTKGRRCRKLRTLAYTPNDASQLGLDSSIEESYGKGEQFQIPSSSKESSVVPQRASRRIRNTTRSPSYEYELLKLTSRKESENDDEWQPSGSKRVPRTTRKSTRKAKPSAPPNPYLKDQENKSSLANKANDDVQLQLTEEDKPLSKKPAQRKTRQLYQTDHLEPYECTPVKLDAPEVVDSPHSVVRRQLRNKRK</sequence>
<feature type="coiled-coil region" evidence="1">
    <location>
        <begin position="626"/>
        <end position="771"/>
    </location>
</feature>
<evidence type="ECO:0000313" key="3">
    <source>
        <dbReference type="EMBL" id="KAK4329450.1"/>
    </source>
</evidence>
<reference evidence="3" key="1">
    <citation type="submission" date="2023-11" db="EMBL/GenBank/DDBJ databases">
        <title>Genome assemblies of two species of porcelain crab, Petrolisthes cinctipes and Petrolisthes manimaculis (Anomura: Porcellanidae).</title>
        <authorList>
            <person name="Angst P."/>
        </authorList>
    </citation>
    <scope>NUCLEOTIDE SEQUENCE</scope>
    <source>
        <strain evidence="3">PB745_02</strain>
        <tissue evidence="3">Gill</tissue>
    </source>
</reference>
<dbReference type="Proteomes" id="UP001292094">
    <property type="component" value="Unassembled WGS sequence"/>
</dbReference>